<dbReference type="FunFam" id="2.60.40.790:FF:000006">
    <property type="entry name" value="calcyclin-binding protein-like"/>
    <property type="match status" value="1"/>
</dbReference>
<dbReference type="GO" id="GO:0005737">
    <property type="term" value="C:cytoplasm"/>
    <property type="evidence" value="ECO:0007669"/>
    <property type="project" value="UniProtKB-SubCell"/>
</dbReference>
<evidence type="ECO:0000256" key="5">
    <source>
        <dbReference type="ARBA" id="ARBA00022553"/>
    </source>
</evidence>
<dbReference type="RefSeq" id="XP_028667139.1">
    <property type="nucleotide sequence ID" value="XM_028811306.2"/>
</dbReference>
<dbReference type="FunFam" id="4.10.860.10:FF:000006">
    <property type="entry name" value="calcyclin-binding protein-like"/>
    <property type="match status" value="1"/>
</dbReference>
<evidence type="ECO:0000256" key="3">
    <source>
        <dbReference type="ARBA" id="ARBA00015702"/>
    </source>
</evidence>
<dbReference type="GO" id="GO:0031625">
    <property type="term" value="F:ubiquitin protein ligase binding"/>
    <property type="evidence" value="ECO:0007669"/>
    <property type="project" value="InterPro"/>
</dbReference>
<evidence type="ECO:0000256" key="8">
    <source>
        <dbReference type="ARBA" id="ARBA00023242"/>
    </source>
</evidence>
<name>A0A8C4SGH2_ERPCA</name>
<dbReference type="CDD" id="cd06468">
    <property type="entry name" value="p23_CacyBP"/>
    <property type="match status" value="1"/>
</dbReference>
<dbReference type="GeneTree" id="ENSGT00390000016470"/>
<dbReference type="GO" id="GO:0015631">
    <property type="term" value="F:tubulin binding"/>
    <property type="evidence" value="ECO:0007669"/>
    <property type="project" value="InterPro"/>
</dbReference>
<feature type="coiled-coil region" evidence="10">
    <location>
        <begin position="7"/>
        <end position="64"/>
    </location>
</feature>
<evidence type="ECO:0000313" key="13">
    <source>
        <dbReference type="Ensembl" id="ENSECRP00000014301.1"/>
    </source>
</evidence>
<comment type="subcellular location">
    <subcellularLocation>
        <location evidence="2">Cytoplasm</location>
    </subcellularLocation>
    <subcellularLocation>
        <location evidence="1">Nucleus</location>
    </subcellularLocation>
</comment>
<feature type="domain" description="CS" evidence="12">
    <location>
        <begin position="75"/>
        <end position="168"/>
    </location>
</feature>
<accession>A0A8C4SGH2</accession>
<dbReference type="SUPFAM" id="SSF49764">
    <property type="entry name" value="HSP20-like chaperones"/>
    <property type="match status" value="1"/>
</dbReference>
<dbReference type="Pfam" id="PF04969">
    <property type="entry name" value="CS"/>
    <property type="match status" value="1"/>
</dbReference>
<dbReference type="CTD" id="27101"/>
<dbReference type="Gene3D" id="4.10.860.10">
    <property type="entry name" value="UVR domain"/>
    <property type="match status" value="1"/>
</dbReference>
<dbReference type="Ensembl" id="ENSECRT00000014550.1">
    <property type="protein sequence ID" value="ENSECRP00000014301.1"/>
    <property type="gene ID" value="ENSECRG00000009550.1"/>
</dbReference>
<evidence type="ECO:0000259" key="12">
    <source>
        <dbReference type="PROSITE" id="PS51203"/>
    </source>
</evidence>
<dbReference type="InterPro" id="IPR052289">
    <property type="entry name" value="Calcyclin-binding_UBL-bridge"/>
</dbReference>
<keyword evidence="6" id="KW-0833">Ubl conjugation pathway</keyword>
<evidence type="ECO:0000256" key="2">
    <source>
        <dbReference type="ARBA" id="ARBA00004496"/>
    </source>
</evidence>
<keyword evidence="5" id="KW-0597">Phosphoprotein</keyword>
<dbReference type="GeneID" id="114659077"/>
<evidence type="ECO:0000256" key="4">
    <source>
        <dbReference type="ARBA" id="ARBA00022490"/>
    </source>
</evidence>
<dbReference type="AlphaFoldDB" id="A0A8C4SGH2"/>
<dbReference type="GO" id="GO:0007507">
    <property type="term" value="P:heart development"/>
    <property type="evidence" value="ECO:0007669"/>
    <property type="project" value="TreeGrafter"/>
</dbReference>
<dbReference type="InterPro" id="IPR007699">
    <property type="entry name" value="SGS_dom"/>
</dbReference>
<dbReference type="InterPro" id="IPR007052">
    <property type="entry name" value="CS_dom"/>
</dbReference>
<evidence type="ECO:0000256" key="1">
    <source>
        <dbReference type="ARBA" id="ARBA00004123"/>
    </source>
</evidence>
<dbReference type="PROSITE" id="PS51203">
    <property type="entry name" value="CS"/>
    <property type="match status" value="1"/>
</dbReference>
<dbReference type="PANTHER" id="PTHR13164">
    <property type="entry name" value="CALICYLIN BINDING PROTEIN"/>
    <property type="match status" value="1"/>
</dbReference>
<keyword evidence="4" id="KW-0963">Cytoplasm</keyword>
<dbReference type="InterPro" id="IPR015120">
    <property type="entry name" value="Siah-Interact_N"/>
</dbReference>
<dbReference type="GO" id="GO:0005634">
    <property type="term" value="C:nucleus"/>
    <property type="evidence" value="ECO:0007669"/>
    <property type="project" value="UniProtKB-SubCell"/>
</dbReference>
<dbReference type="OrthoDB" id="164025at2759"/>
<dbReference type="Gene3D" id="2.60.40.790">
    <property type="match status" value="1"/>
</dbReference>
<evidence type="ECO:0000256" key="10">
    <source>
        <dbReference type="SAM" id="Coils"/>
    </source>
</evidence>
<protein>
    <recommendedName>
        <fullName evidence="3">Calcyclin-binding protein</fullName>
    </recommendedName>
</protein>
<keyword evidence="10" id="KW-0175">Coiled coil</keyword>
<reference evidence="13" key="1">
    <citation type="submission" date="2021-06" db="EMBL/GenBank/DDBJ databases">
        <authorList>
            <consortium name="Wellcome Sanger Institute Data Sharing"/>
        </authorList>
    </citation>
    <scope>NUCLEOTIDE SEQUENCE [LARGE SCALE GENOMIC DNA]</scope>
</reference>
<dbReference type="InterPro" id="IPR037201">
    <property type="entry name" value="CacyBP_N"/>
</dbReference>
<evidence type="ECO:0000256" key="9">
    <source>
        <dbReference type="ARBA" id="ARBA00025145"/>
    </source>
</evidence>
<gene>
    <name evidence="13" type="primary">CACYBP</name>
    <name evidence="13" type="synonym">cacybp</name>
</gene>
<evidence type="ECO:0000256" key="6">
    <source>
        <dbReference type="ARBA" id="ARBA00022786"/>
    </source>
</evidence>
<keyword evidence="7" id="KW-0007">Acetylation</keyword>
<dbReference type="InterPro" id="IPR037893">
    <property type="entry name" value="CS_CacyBP"/>
</dbReference>
<keyword evidence="14" id="KW-1185">Reference proteome</keyword>
<reference evidence="13" key="3">
    <citation type="submission" date="2025-09" db="UniProtKB">
        <authorList>
            <consortium name="Ensembl"/>
        </authorList>
    </citation>
    <scope>IDENTIFICATION</scope>
</reference>
<comment type="function">
    <text evidence="9">May be involved in calcium-dependent ubiquitination and subsequent proteasomal degradation of target proteins. Probably serves as a molecular bridge in ubiquitin E3 complexes. Participates in the ubiquitin-mediated degradation of beta-catenin (CTNNB1).</text>
</comment>
<dbReference type="Proteomes" id="UP000694620">
    <property type="component" value="Chromosome 10"/>
</dbReference>
<feature type="domain" description="SGS" evidence="11">
    <location>
        <begin position="153"/>
        <end position="232"/>
    </location>
</feature>
<proteinExistence type="predicted"/>
<dbReference type="SUPFAM" id="SSF140106">
    <property type="entry name" value="Calcyclin-binding protein-like"/>
    <property type="match status" value="1"/>
</dbReference>
<sequence>MDIGEQILQLQNDLDEVKLLLEKVTRKRIRDILVSEQKKIETEISKKQQQQQKLLKEKEEMEKTLHSSVSKGYTVKINNYGWDQSDKFIKIYITLNGVHKIPAENVEATFSDRSFMVLIKDLDGKNHQMTVNNLLNSIDPQESYRKVKTDMVLVMCKKKTSKKWEFLTQVEKQAKEKQKPSLDADADADPSEGLMNVLKKIYAEGDDEMKRTINKAWAESRDKQSKGEEMEF</sequence>
<reference evidence="13" key="2">
    <citation type="submission" date="2025-08" db="UniProtKB">
        <authorList>
            <consortium name="Ensembl"/>
        </authorList>
    </citation>
    <scope>IDENTIFICATION</scope>
</reference>
<organism evidence="13 14">
    <name type="scientific">Erpetoichthys calabaricus</name>
    <name type="common">Rope fish</name>
    <name type="synonym">Calamoichthys calabaricus</name>
    <dbReference type="NCBI Taxonomy" id="27687"/>
    <lineage>
        <taxon>Eukaryota</taxon>
        <taxon>Metazoa</taxon>
        <taxon>Chordata</taxon>
        <taxon>Craniata</taxon>
        <taxon>Vertebrata</taxon>
        <taxon>Euteleostomi</taxon>
        <taxon>Actinopterygii</taxon>
        <taxon>Polypteriformes</taxon>
        <taxon>Polypteridae</taxon>
        <taxon>Erpetoichthys</taxon>
    </lineage>
</organism>
<dbReference type="InterPro" id="IPR008978">
    <property type="entry name" value="HSP20-like_chaperone"/>
</dbReference>
<dbReference type="PANTHER" id="PTHR13164:SF3">
    <property type="entry name" value="CALCYCLIN-BINDING PROTEIN"/>
    <property type="match status" value="1"/>
</dbReference>
<evidence type="ECO:0000256" key="7">
    <source>
        <dbReference type="ARBA" id="ARBA00022990"/>
    </source>
</evidence>
<dbReference type="GO" id="GO:0044548">
    <property type="term" value="F:S100 protein binding"/>
    <property type="evidence" value="ECO:0007669"/>
    <property type="project" value="InterPro"/>
</dbReference>
<keyword evidence="8" id="KW-0539">Nucleus</keyword>
<evidence type="ECO:0000313" key="14">
    <source>
        <dbReference type="Proteomes" id="UP000694620"/>
    </source>
</evidence>
<evidence type="ECO:0000259" key="11">
    <source>
        <dbReference type="PROSITE" id="PS51048"/>
    </source>
</evidence>
<dbReference type="Pfam" id="PF09032">
    <property type="entry name" value="Siah-Interact_N"/>
    <property type="match status" value="1"/>
</dbReference>
<dbReference type="PROSITE" id="PS51048">
    <property type="entry name" value="SGS"/>
    <property type="match status" value="1"/>
</dbReference>